<comment type="caution">
    <text evidence="2">The sequence shown here is derived from an EMBL/GenBank/DDBJ whole genome shotgun (WGS) entry which is preliminary data.</text>
</comment>
<organism evidence="2 3">
    <name type="scientific">Blepharisma stoltei</name>
    <dbReference type="NCBI Taxonomy" id="1481888"/>
    <lineage>
        <taxon>Eukaryota</taxon>
        <taxon>Sar</taxon>
        <taxon>Alveolata</taxon>
        <taxon>Ciliophora</taxon>
        <taxon>Postciliodesmatophora</taxon>
        <taxon>Heterotrichea</taxon>
        <taxon>Heterotrichida</taxon>
        <taxon>Blepharismidae</taxon>
        <taxon>Blepharisma</taxon>
    </lineage>
</organism>
<name>A0AAU9J2F6_9CILI</name>
<evidence type="ECO:0000313" key="2">
    <source>
        <dbReference type="EMBL" id="CAG9320124.1"/>
    </source>
</evidence>
<dbReference type="Proteomes" id="UP001162131">
    <property type="component" value="Unassembled WGS sequence"/>
</dbReference>
<keyword evidence="3" id="KW-1185">Reference proteome</keyword>
<dbReference type="EMBL" id="CAJZBQ010000024">
    <property type="protein sequence ID" value="CAG9320124.1"/>
    <property type="molecule type" value="Genomic_DNA"/>
</dbReference>
<reference evidence="2" key="1">
    <citation type="submission" date="2021-09" db="EMBL/GenBank/DDBJ databases">
        <authorList>
            <consortium name="AG Swart"/>
            <person name="Singh M."/>
            <person name="Singh A."/>
            <person name="Seah K."/>
            <person name="Emmerich C."/>
        </authorList>
    </citation>
    <scope>NUCLEOTIDE SEQUENCE</scope>
    <source>
        <strain evidence="2">ATCC30299</strain>
    </source>
</reference>
<evidence type="ECO:0000313" key="3">
    <source>
        <dbReference type="Proteomes" id="UP001162131"/>
    </source>
</evidence>
<gene>
    <name evidence="2" type="ORF">BSTOLATCC_MIC25359</name>
</gene>
<accession>A0AAU9J2F6</accession>
<protein>
    <submittedName>
        <fullName evidence="2">Uncharacterized protein</fullName>
    </submittedName>
</protein>
<feature type="region of interest" description="Disordered" evidence="1">
    <location>
        <begin position="72"/>
        <end position="105"/>
    </location>
</feature>
<sequence>MRIHKKEIPQLEIKPANSKIQMLRRRPISAAKSKTYIHTRSGTFKICSPTGEGREQALMNLRKMFTKEYTDISPASTTSAQSGIRKSFSPRTNPPGSPICESPKEPQLNVISMERIKIIHVRSRTQIPCYTINAYPLYHSLKTIKKQEQCNNDDLDSIPQLETGNEVKLNKIKRNPSSESILELNSKNPESVSSKCLNFDKKKRIYNRRKWKSEAININYLNDSSDNQTMKYEKEVISIWNNAGAVNGLGVENNNGIKLSQETSNEFKSSQKQFIPKFGSVSSLNCNFSQKPIDLMEKTPQTKRIIGFSQWKQTDSDEETEKSLSLKPIIFKINPKSIPESSGLSESSNTKCENCLITTENRPRSASSYKIDVSISKKVSPFPRNFKKS</sequence>
<feature type="compositionally biased region" description="Polar residues" evidence="1">
    <location>
        <begin position="73"/>
        <end position="84"/>
    </location>
</feature>
<evidence type="ECO:0000256" key="1">
    <source>
        <dbReference type="SAM" id="MobiDB-lite"/>
    </source>
</evidence>
<dbReference type="AlphaFoldDB" id="A0AAU9J2F6"/>
<proteinExistence type="predicted"/>